<feature type="compositionally biased region" description="Low complexity" evidence="6">
    <location>
        <begin position="104"/>
        <end position="114"/>
    </location>
</feature>
<dbReference type="EMBL" id="NBIV01000002">
    <property type="protein sequence ID" value="PXF49778.1"/>
    <property type="molecule type" value="Genomic_DNA"/>
</dbReference>
<dbReference type="PROSITE" id="PS00108">
    <property type="entry name" value="PROTEIN_KINASE_ST"/>
    <property type="match status" value="1"/>
</dbReference>
<dbReference type="InterPro" id="IPR000225">
    <property type="entry name" value="Armadillo"/>
</dbReference>
<dbReference type="EC" id="2.7.11.1" evidence="1"/>
<dbReference type="InterPro" id="IPR017441">
    <property type="entry name" value="Protein_kinase_ATP_BS"/>
</dbReference>
<dbReference type="InterPro" id="IPR000719">
    <property type="entry name" value="Prot_kinase_dom"/>
</dbReference>
<sequence length="998" mass="109364">MPLFRRKDKRKPPPEPVRQKQTPLLDRNAAAAAAAAAAQQPSAQQIRRLNTARRADKENVKRSDDSHRRWGKRTPAADRKKHRPRHQPAVLNKSVTSDRRRSVKVASPPVASSAYQNQQPSVTKKTSTDPKLSSSKLQSSHAQQQQHQQQPQKTHRRKPSKERLASNSQPTWPHIDLIRLLRADDVSAADIPVRRIAAAASRDNATRLKMIREGAAAALVNLLHSEHATLDMRRNATFAIAELAVLEACEDELVASGTVPILICLIDHSKNRDRSMLGNACRGLRNLLGGKQSTAVQAAKFGCVEHLLTIIDGRTGREEQPEVVVEAIAALSNLSHHGLQFQRYVIKHGGIAALTSLGMRTDHEEALFHVVNVLAEFAREASCLKHIINAGGLNAAFRALQTARDAEVVAEASRLIGNVAVTQKARLAVREAGGLLALIDRLTRCKTFKGIVPAFDIVRAISNVCVDGKAASDALTQRDSASVLLHVFTAQDAPEKLVKAAFYALHVLAHGSPTRRSKVLYAIGTHVKSAGLAGLPVTRLYDLRQSIVEGSVAGDRNASAAMPESLERLSRASVRLINSGVLNHSRGNIVYTKAGVAAGTHLMQGHAPAHAVQRVTEAACSNGDRPNGHLRPGMKASNLARKSSRPTEKFRSTGRVLSVTQPCKRKGPSGLKQLAEARVEDDDYQDLPRGNEEAMASDAVLRARMLEKEADGNMTQDFFEIGQILGKGGYGSVFMAKDVRSGELVAIKRFHNSGALVDKKAVKEQNIWRGLHHSNVVEFKGSFVGDNGSLNLVVEYVDGLSLAEHLSQYTAFPETLVAEIARQVLCGLEYLHDNGVTHRDLKPANILVDSAATVKICDFGVSRSENVQTINPGQQHMVGTPWYIAPEMVEYRPYTTSVDVWSLGCTVLELATGRRPYHELSAMQVLFRMVEDRRPPIPSHLSEEAQDFLKSCWVWDPQERPSAHELLRHPFILKARKFSGSSKPATTTPSTSEDIFEM</sequence>
<evidence type="ECO:0000256" key="1">
    <source>
        <dbReference type="ARBA" id="ARBA00012513"/>
    </source>
</evidence>
<protein>
    <recommendedName>
        <fullName evidence="1">non-specific serine/threonine protein kinase</fullName>
        <ecNumber evidence="1">2.7.11.1</ecNumber>
    </recommendedName>
</protein>
<accession>A0A2V3J5S1</accession>
<dbReference type="Gene3D" id="1.10.510.10">
    <property type="entry name" value="Transferase(Phosphotransferase) domain 1"/>
    <property type="match status" value="1"/>
</dbReference>
<feature type="compositionally biased region" description="Basic residues" evidence="6">
    <location>
        <begin position="1"/>
        <end position="10"/>
    </location>
</feature>
<organism evidence="8 9">
    <name type="scientific">Gracilariopsis chorda</name>
    <dbReference type="NCBI Taxonomy" id="448386"/>
    <lineage>
        <taxon>Eukaryota</taxon>
        <taxon>Rhodophyta</taxon>
        <taxon>Florideophyceae</taxon>
        <taxon>Rhodymeniophycidae</taxon>
        <taxon>Gracilariales</taxon>
        <taxon>Gracilariaceae</taxon>
        <taxon>Gracilariopsis</taxon>
    </lineage>
</organism>
<dbReference type="PROSITE" id="PS50176">
    <property type="entry name" value="ARM_REPEAT"/>
    <property type="match status" value="2"/>
</dbReference>
<dbReference type="SMART" id="SM00220">
    <property type="entry name" value="S_TKc"/>
    <property type="match status" value="1"/>
</dbReference>
<dbReference type="Proteomes" id="UP000247409">
    <property type="component" value="Unassembled WGS sequence"/>
</dbReference>
<feature type="domain" description="Protein kinase" evidence="7">
    <location>
        <begin position="719"/>
        <end position="972"/>
    </location>
</feature>
<comment type="caution">
    <text evidence="8">The sequence shown here is derived from an EMBL/GenBank/DDBJ whole genome shotgun (WGS) entry which is preliminary data.</text>
</comment>
<dbReference type="InterPro" id="IPR011009">
    <property type="entry name" value="Kinase-like_dom_sf"/>
</dbReference>
<evidence type="ECO:0000313" key="8">
    <source>
        <dbReference type="EMBL" id="PXF49778.1"/>
    </source>
</evidence>
<dbReference type="InterPro" id="IPR008271">
    <property type="entry name" value="Ser/Thr_kinase_AS"/>
</dbReference>
<evidence type="ECO:0000256" key="4">
    <source>
        <dbReference type="PROSITE-ProRule" id="PRU00259"/>
    </source>
</evidence>
<evidence type="ECO:0000313" key="9">
    <source>
        <dbReference type="Proteomes" id="UP000247409"/>
    </source>
</evidence>
<keyword evidence="9" id="KW-1185">Reference proteome</keyword>
<dbReference type="InterPro" id="IPR016024">
    <property type="entry name" value="ARM-type_fold"/>
</dbReference>
<reference evidence="8 9" key="1">
    <citation type="journal article" date="2018" name="Mol. Biol. Evol.">
        <title>Analysis of the draft genome of the red seaweed Gracilariopsis chorda provides insights into genome size evolution in Rhodophyta.</title>
        <authorList>
            <person name="Lee J."/>
            <person name="Yang E.C."/>
            <person name="Graf L."/>
            <person name="Yang J.H."/>
            <person name="Qiu H."/>
            <person name="Zel Zion U."/>
            <person name="Chan C.X."/>
            <person name="Stephens T.G."/>
            <person name="Weber A.P.M."/>
            <person name="Boo G.H."/>
            <person name="Boo S.M."/>
            <person name="Kim K.M."/>
            <person name="Shin Y."/>
            <person name="Jung M."/>
            <person name="Lee S.J."/>
            <person name="Yim H.S."/>
            <person name="Lee J.H."/>
            <person name="Bhattacharya D."/>
            <person name="Yoon H.S."/>
        </authorList>
    </citation>
    <scope>NUCLEOTIDE SEQUENCE [LARGE SCALE GENOMIC DNA]</scope>
    <source>
        <strain evidence="8 9">SKKU-2015</strain>
        <tissue evidence="8">Whole body</tissue>
    </source>
</reference>
<dbReference type="InterPro" id="IPR011989">
    <property type="entry name" value="ARM-like"/>
</dbReference>
<evidence type="ECO:0000256" key="6">
    <source>
        <dbReference type="SAM" id="MobiDB-lite"/>
    </source>
</evidence>
<name>A0A2V3J5S1_9FLOR</name>
<feature type="repeat" description="ARM" evidence="4">
    <location>
        <begin position="214"/>
        <end position="258"/>
    </location>
</feature>
<dbReference type="GO" id="GO:0004674">
    <property type="term" value="F:protein serine/threonine kinase activity"/>
    <property type="evidence" value="ECO:0007669"/>
    <property type="project" value="UniProtKB-EC"/>
</dbReference>
<keyword evidence="2 5" id="KW-0547">Nucleotide-binding</keyword>
<dbReference type="Gene3D" id="1.25.10.10">
    <property type="entry name" value="Leucine-rich Repeat Variant"/>
    <property type="match status" value="2"/>
</dbReference>
<feature type="region of interest" description="Disordered" evidence="6">
    <location>
        <begin position="1"/>
        <end position="169"/>
    </location>
</feature>
<feature type="compositionally biased region" description="Polar residues" evidence="6">
    <location>
        <begin position="115"/>
        <end position="125"/>
    </location>
</feature>
<feature type="binding site" evidence="5">
    <location>
        <position position="748"/>
    </location>
    <ligand>
        <name>ATP</name>
        <dbReference type="ChEBI" id="CHEBI:30616"/>
    </ligand>
</feature>
<dbReference type="AlphaFoldDB" id="A0A2V3J5S1"/>
<dbReference type="SMART" id="SM00185">
    <property type="entry name" value="ARM"/>
    <property type="match status" value="5"/>
</dbReference>
<dbReference type="Pfam" id="PF00069">
    <property type="entry name" value="Pkinase"/>
    <property type="match status" value="1"/>
</dbReference>
<dbReference type="GO" id="GO:0005737">
    <property type="term" value="C:cytoplasm"/>
    <property type="evidence" value="ECO:0007669"/>
    <property type="project" value="TreeGrafter"/>
</dbReference>
<dbReference type="STRING" id="448386.A0A2V3J5S1"/>
<dbReference type="CDD" id="cd06606">
    <property type="entry name" value="STKc_MAPKKK"/>
    <property type="match status" value="1"/>
</dbReference>
<dbReference type="SUPFAM" id="SSF48371">
    <property type="entry name" value="ARM repeat"/>
    <property type="match status" value="1"/>
</dbReference>
<feature type="compositionally biased region" description="Low complexity" evidence="6">
    <location>
        <begin position="130"/>
        <end position="152"/>
    </location>
</feature>
<feature type="compositionally biased region" description="Low complexity" evidence="6">
    <location>
        <begin position="29"/>
        <end position="45"/>
    </location>
</feature>
<keyword evidence="3 5" id="KW-0067">ATP-binding</keyword>
<dbReference type="GO" id="GO:0005524">
    <property type="term" value="F:ATP binding"/>
    <property type="evidence" value="ECO:0007669"/>
    <property type="project" value="UniProtKB-UniRule"/>
</dbReference>
<dbReference type="InterPro" id="IPR050629">
    <property type="entry name" value="STE20/SPS1-PAK"/>
</dbReference>
<proteinExistence type="predicted"/>
<dbReference type="OrthoDB" id="8693905at2759"/>
<feature type="compositionally biased region" description="Basic and acidic residues" evidence="6">
    <location>
        <begin position="53"/>
        <end position="68"/>
    </location>
</feature>
<gene>
    <name evidence="8" type="ORF">BWQ96_00430</name>
</gene>
<feature type="region of interest" description="Disordered" evidence="6">
    <location>
        <begin position="623"/>
        <end position="655"/>
    </location>
</feature>
<dbReference type="PROSITE" id="PS50011">
    <property type="entry name" value="PROTEIN_KINASE_DOM"/>
    <property type="match status" value="1"/>
</dbReference>
<evidence type="ECO:0000256" key="3">
    <source>
        <dbReference type="ARBA" id="ARBA00022840"/>
    </source>
</evidence>
<evidence type="ECO:0000259" key="7">
    <source>
        <dbReference type="PROSITE" id="PS50011"/>
    </source>
</evidence>
<evidence type="ECO:0000256" key="5">
    <source>
        <dbReference type="PROSITE-ProRule" id="PRU10141"/>
    </source>
</evidence>
<evidence type="ECO:0000256" key="2">
    <source>
        <dbReference type="ARBA" id="ARBA00022741"/>
    </source>
</evidence>
<dbReference type="PROSITE" id="PS00107">
    <property type="entry name" value="PROTEIN_KINASE_ATP"/>
    <property type="match status" value="1"/>
</dbReference>
<dbReference type="PANTHER" id="PTHR48012">
    <property type="entry name" value="STERILE20-LIKE KINASE, ISOFORM B-RELATED"/>
    <property type="match status" value="1"/>
</dbReference>
<dbReference type="SUPFAM" id="SSF56112">
    <property type="entry name" value="Protein kinase-like (PK-like)"/>
    <property type="match status" value="1"/>
</dbReference>
<feature type="repeat" description="ARM" evidence="4">
    <location>
        <begin position="391"/>
        <end position="434"/>
    </location>
</feature>